<dbReference type="Proteomes" id="UP001163603">
    <property type="component" value="Chromosome 10"/>
</dbReference>
<name>A0ACC0XUL9_9ROSI</name>
<protein>
    <submittedName>
        <fullName evidence="1">Uncharacterized protein</fullName>
    </submittedName>
</protein>
<sequence>MPTMGDTPAAKFQSHLEIKTLRPPSPPTRPFSLSKNQDREHQKTPFFKSRAGIRKSDTWIISVFVILHVVAFIATMVANDCWRNSHGDCALKALGRLSFQPLPENPLLGPSASASVSCDLASVTTEYERWCLDSLSSCVEGTPNVCISFSETANLVVVLLSYDANS</sequence>
<keyword evidence="2" id="KW-1185">Reference proteome</keyword>
<gene>
    <name evidence="1" type="ORF">Pint_08267</name>
</gene>
<reference evidence="2" key="1">
    <citation type="journal article" date="2023" name="G3 (Bethesda)">
        <title>Genome assembly and association tests identify interacting loci associated with vigor, precocity, and sex in interspecific pistachio rootstocks.</title>
        <authorList>
            <person name="Palmer W."/>
            <person name="Jacygrad E."/>
            <person name="Sagayaradj S."/>
            <person name="Cavanaugh K."/>
            <person name="Han R."/>
            <person name="Bertier L."/>
            <person name="Beede B."/>
            <person name="Kafkas S."/>
            <person name="Golino D."/>
            <person name="Preece J."/>
            <person name="Michelmore R."/>
        </authorList>
    </citation>
    <scope>NUCLEOTIDE SEQUENCE [LARGE SCALE GENOMIC DNA]</scope>
</reference>
<evidence type="ECO:0000313" key="1">
    <source>
        <dbReference type="EMBL" id="KAJ0024253.1"/>
    </source>
</evidence>
<comment type="caution">
    <text evidence="1">The sequence shown here is derived from an EMBL/GenBank/DDBJ whole genome shotgun (WGS) entry which is preliminary data.</text>
</comment>
<organism evidence="1 2">
    <name type="scientific">Pistacia integerrima</name>
    <dbReference type="NCBI Taxonomy" id="434235"/>
    <lineage>
        <taxon>Eukaryota</taxon>
        <taxon>Viridiplantae</taxon>
        <taxon>Streptophyta</taxon>
        <taxon>Embryophyta</taxon>
        <taxon>Tracheophyta</taxon>
        <taxon>Spermatophyta</taxon>
        <taxon>Magnoliopsida</taxon>
        <taxon>eudicotyledons</taxon>
        <taxon>Gunneridae</taxon>
        <taxon>Pentapetalae</taxon>
        <taxon>rosids</taxon>
        <taxon>malvids</taxon>
        <taxon>Sapindales</taxon>
        <taxon>Anacardiaceae</taxon>
        <taxon>Pistacia</taxon>
    </lineage>
</organism>
<accession>A0ACC0XUL9</accession>
<evidence type="ECO:0000313" key="2">
    <source>
        <dbReference type="Proteomes" id="UP001163603"/>
    </source>
</evidence>
<proteinExistence type="predicted"/>
<dbReference type="EMBL" id="CM047745">
    <property type="protein sequence ID" value="KAJ0024253.1"/>
    <property type="molecule type" value="Genomic_DNA"/>
</dbReference>